<reference evidence="1" key="1">
    <citation type="journal article" date="2020" name="Stud. Mycol.">
        <title>101 Dothideomycetes genomes: a test case for predicting lifestyles and emergence of pathogens.</title>
        <authorList>
            <person name="Haridas S."/>
            <person name="Albert R."/>
            <person name="Binder M."/>
            <person name="Bloem J."/>
            <person name="Labutti K."/>
            <person name="Salamov A."/>
            <person name="Andreopoulos B."/>
            <person name="Baker S."/>
            <person name="Barry K."/>
            <person name="Bills G."/>
            <person name="Bluhm B."/>
            <person name="Cannon C."/>
            <person name="Castanera R."/>
            <person name="Culley D."/>
            <person name="Daum C."/>
            <person name="Ezra D."/>
            <person name="Gonzalez J."/>
            <person name="Henrissat B."/>
            <person name="Kuo A."/>
            <person name="Liang C."/>
            <person name="Lipzen A."/>
            <person name="Lutzoni F."/>
            <person name="Magnuson J."/>
            <person name="Mondo S."/>
            <person name="Nolan M."/>
            <person name="Ohm R."/>
            <person name="Pangilinan J."/>
            <person name="Park H.-J."/>
            <person name="Ramirez L."/>
            <person name="Alfaro M."/>
            <person name="Sun H."/>
            <person name="Tritt A."/>
            <person name="Yoshinaga Y."/>
            <person name="Zwiers L.-H."/>
            <person name="Turgeon B."/>
            <person name="Goodwin S."/>
            <person name="Spatafora J."/>
            <person name="Crous P."/>
            <person name="Grigoriev I."/>
        </authorList>
    </citation>
    <scope>NUCLEOTIDE SEQUENCE</scope>
    <source>
        <strain evidence="1">CBS 113979</strain>
    </source>
</reference>
<accession>A0A6G1GYC3</accession>
<dbReference type="EMBL" id="ML977160">
    <property type="protein sequence ID" value="KAF1985770.1"/>
    <property type="molecule type" value="Genomic_DNA"/>
</dbReference>
<protein>
    <submittedName>
        <fullName evidence="1">Uncharacterized protein</fullName>
    </submittedName>
</protein>
<keyword evidence="2" id="KW-1185">Reference proteome</keyword>
<sequence length="170" mass="19025">MTSEGLQELKALMSHREGSLETWSVRRSITIDLGVYSPALLDSSHMSSSSRLLVLSRSSSQALPLACTPLRVLVSLRVHIPTQPTSAAQCRREGKRDADQCAGQERCKDGPHVIFGRVIRGTASKSRSPPNPHFLRLRILLRFVFLLPVSHLHHHCHYHCLKQLLKPLKA</sequence>
<name>A0A6G1GYC3_9PEZI</name>
<gene>
    <name evidence="1" type="ORF">K402DRAFT_404898</name>
</gene>
<dbReference type="Proteomes" id="UP000800041">
    <property type="component" value="Unassembled WGS sequence"/>
</dbReference>
<organism evidence="1 2">
    <name type="scientific">Aulographum hederae CBS 113979</name>
    <dbReference type="NCBI Taxonomy" id="1176131"/>
    <lineage>
        <taxon>Eukaryota</taxon>
        <taxon>Fungi</taxon>
        <taxon>Dikarya</taxon>
        <taxon>Ascomycota</taxon>
        <taxon>Pezizomycotina</taxon>
        <taxon>Dothideomycetes</taxon>
        <taxon>Pleosporomycetidae</taxon>
        <taxon>Aulographales</taxon>
        <taxon>Aulographaceae</taxon>
    </lineage>
</organism>
<proteinExistence type="predicted"/>
<dbReference type="AlphaFoldDB" id="A0A6G1GYC3"/>
<evidence type="ECO:0000313" key="1">
    <source>
        <dbReference type="EMBL" id="KAF1985770.1"/>
    </source>
</evidence>
<evidence type="ECO:0000313" key="2">
    <source>
        <dbReference type="Proteomes" id="UP000800041"/>
    </source>
</evidence>